<keyword evidence="3" id="KW-1185">Reference proteome</keyword>
<evidence type="ECO:0008006" key="4">
    <source>
        <dbReference type="Google" id="ProtNLM"/>
    </source>
</evidence>
<organism evidence="1">
    <name type="scientific">Bradyrhizobium septentrionale</name>
    <dbReference type="NCBI Taxonomy" id="1404411"/>
    <lineage>
        <taxon>Bacteria</taxon>
        <taxon>Pseudomonadati</taxon>
        <taxon>Pseudomonadota</taxon>
        <taxon>Alphaproteobacteria</taxon>
        <taxon>Hyphomicrobiales</taxon>
        <taxon>Nitrobacteraceae</taxon>
        <taxon>Bradyrhizobium</taxon>
    </lineage>
</organism>
<name>A0A974A6D4_9BRAD</name>
<reference evidence="2" key="3">
    <citation type="submission" date="2024-03" db="EMBL/GenBank/DDBJ databases">
        <authorList>
            <person name="Bromfield E.S.P."/>
            <person name="Cloutier S."/>
        </authorList>
    </citation>
    <scope>NUCLEOTIDE SEQUENCE</scope>
    <source>
        <strain evidence="2">5S5</strain>
    </source>
</reference>
<dbReference type="EMBL" id="CP147711">
    <property type="protein sequence ID" value="WXC80780.1"/>
    <property type="molecule type" value="Genomic_DNA"/>
</dbReference>
<dbReference type="Proteomes" id="UP001432046">
    <property type="component" value="Chromosome"/>
</dbReference>
<reference evidence="2" key="2">
    <citation type="journal article" date="2021" name="Int. J. Syst. Evol. Microbiol.">
        <title>Bradyrhizobium septentrionale sp. nov. (sv. septentrionale) and Bradyrhizobium quebecense sp. nov. (sv. septentrionale) associated with legumes native to Canada possess rearranged symbiosis genes and numerous insertion sequences.</title>
        <authorList>
            <person name="Bromfield E.S.P."/>
            <person name="Cloutier S."/>
        </authorList>
    </citation>
    <scope>NUCLEOTIDE SEQUENCE</scope>
    <source>
        <strain evidence="2">5S5</strain>
    </source>
</reference>
<proteinExistence type="predicted"/>
<evidence type="ECO:0000313" key="2">
    <source>
        <dbReference type="EMBL" id="WXC80780.1"/>
    </source>
</evidence>
<protein>
    <recommendedName>
        <fullName evidence="4">Glycosyltransferase family 1 protein</fullName>
    </recommendedName>
</protein>
<evidence type="ECO:0000313" key="3">
    <source>
        <dbReference type="Proteomes" id="UP001432046"/>
    </source>
</evidence>
<dbReference type="AlphaFoldDB" id="A0A974A6D4"/>
<evidence type="ECO:0000313" key="1">
    <source>
        <dbReference type="EMBL" id="NVI49349.1"/>
    </source>
</evidence>
<reference evidence="1" key="1">
    <citation type="submission" date="2020-06" db="EMBL/GenBank/DDBJ databases">
        <title>Whole Genome Sequence of Bradyrhizobium sp. Strain 1S1.</title>
        <authorList>
            <person name="Bromfield E.S.P."/>
            <person name="Cloutier S."/>
        </authorList>
    </citation>
    <scope>NUCLEOTIDE SEQUENCE [LARGE SCALE GENOMIC DNA]</scope>
    <source>
        <strain evidence="1">1S1</strain>
    </source>
</reference>
<accession>A0A974A6D4</accession>
<sequence length="475" mass="54194">MQSPRYNILLLCAAAALRTNTVSDHIRAFRQYSQHKYTIVDPLAFDAIGPDLDAFDCLVFHYSVVISMENYVPASLRDKIRHFKGVKVAFIQDEYRFIDRQNAALADLQIGAIFTVTNSDVTRKIYRDTFFDKIRFEHTLTGFVPEHLLTMDVPNYSERPLDVSYRARKAPPWYGYFAEEKWRIADRFAADAAQYNLVCDIDTSETSRIYGGSWVDFIASSKAVLGTESGVSFIDFTGDAQIQVERFCAENPDVSHEVVRQKFLGDDDGKIVIRVVSPRIFEAAALRTLMILYEGEYSGAVKPWDHYVPLNRDHSNMAEVVSVIRNPSKAQSIIDRAFHEVALSPAWTFKRMVERFDKVVDDEAQRVELARNAIPGALDPLELAISTRGLELTARGRYLEEHVLPVYNKLIEDHQGLANAYERLATDHQRLATDFQRLAMDQQSLANMSIKRFAYTWLRRTLGSVKRKLTSPLGN</sequence>
<dbReference type="RefSeq" id="WP_166213682.1">
    <property type="nucleotide sequence ID" value="NZ_CP088285.1"/>
</dbReference>
<gene>
    <name evidence="1" type="ORF">HAP48_042250</name>
    <name evidence="2" type="ORF">WDK88_03795</name>
</gene>
<dbReference type="EMBL" id="JAAOLE020000001">
    <property type="protein sequence ID" value="NVI49349.1"/>
    <property type="molecule type" value="Genomic_DNA"/>
</dbReference>